<dbReference type="OrthoDB" id="5230873at2759"/>
<protein>
    <submittedName>
        <fullName evidence="2">Uncharacterized protein</fullName>
    </submittedName>
</protein>
<organism evidence="2 3">
    <name type="scientific">Aspergillus wentii DTO 134E9</name>
    <dbReference type="NCBI Taxonomy" id="1073089"/>
    <lineage>
        <taxon>Eukaryota</taxon>
        <taxon>Fungi</taxon>
        <taxon>Dikarya</taxon>
        <taxon>Ascomycota</taxon>
        <taxon>Pezizomycotina</taxon>
        <taxon>Eurotiomycetes</taxon>
        <taxon>Eurotiomycetidae</taxon>
        <taxon>Eurotiales</taxon>
        <taxon>Aspergillaceae</taxon>
        <taxon>Aspergillus</taxon>
        <taxon>Aspergillus subgen. Cremei</taxon>
    </lineage>
</organism>
<gene>
    <name evidence="2" type="ORF">ASPWEDRAFT_29051</name>
</gene>
<dbReference type="GeneID" id="63749068"/>
<name>A0A1L9RG65_ASPWE</name>
<evidence type="ECO:0000313" key="2">
    <source>
        <dbReference type="EMBL" id="OJJ33857.1"/>
    </source>
</evidence>
<dbReference type="VEuPathDB" id="FungiDB:ASPWEDRAFT_29051"/>
<reference evidence="3" key="1">
    <citation type="journal article" date="2017" name="Genome Biol.">
        <title>Comparative genomics reveals high biological diversity and specific adaptations in the industrially and medically important fungal genus Aspergillus.</title>
        <authorList>
            <person name="de Vries R.P."/>
            <person name="Riley R."/>
            <person name="Wiebenga A."/>
            <person name="Aguilar-Osorio G."/>
            <person name="Amillis S."/>
            <person name="Uchima C.A."/>
            <person name="Anderluh G."/>
            <person name="Asadollahi M."/>
            <person name="Askin M."/>
            <person name="Barry K."/>
            <person name="Battaglia E."/>
            <person name="Bayram O."/>
            <person name="Benocci T."/>
            <person name="Braus-Stromeyer S.A."/>
            <person name="Caldana C."/>
            <person name="Canovas D."/>
            <person name="Cerqueira G.C."/>
            <person name="Chen F."/>
            <person name="Chen W."/>
            <person name="Choi C."/>
            <person name="Clum A."/>
            <person name="Dos Santos R.A."/>
            <person name="Damasio A.R."/>
            <person name="Diallinas G."/>
            <person name="Emri T."/>
            <person name="Fekete E."/>
            <person name="Flipphi M."/>
            <person name="Freyberg S."/>
            <person name="Gallo A."/>
            <person name="Gournas C."/>
            <person name="Habgood R."/>
            <person name="Hainaut M."/>
            <person name="Harispe M.L."/>
            <person name="Henrissat B."/>
            <person name="Hilden K.S."/>
            <person name="Hope R."/>
            <person name="Hossain A."/>
            <person name="Karabika E."/>
            <person name="Karaffa L."/>
            <person name="Karanyi Z."/>
            <person name="Krasevec N."/>
            <person name="Kuo A."/>
            <person name="Kusch H."/>
            <person name="LaButti K."/>
            <person name="Lagendijk E.L."/>
            <person name="Lapidus A."/>
            <person name="Levasseur A."/>
            <person name="Lindquist E."/>
            <person name="Lipzen A."/>
            <person name="Logrieco A.F."/>
            <person name="MacCabe A."/>
            <person name="Maekelae M.R."/>
            <person name="Malavazi I."/>
            <person name="Melin P."/>
            <person name="Meyer V."/>
            <person name="Mielnichuk N."/>
            <person name="Miskei M."/>
            <person name="Molnar A.P."/>
            <person name="Mule G."/>
            <person name="Ngan C.Y."/>
            <person name="Orejas M."/>
            <person name="Orosz E."/>
            <person name="Ouedraogo J.P."/>
            <person name="Overkamp K.M."/>
            <person name="Park H.-S."/>
            <person name="Perrone G."/>
            <person name="Piumi F."/>
            <person name="Punt P.J."/>
            <person name="Ram A.F."/>
            <person name="Ramon A."/>
            <person name="Rauscher S."/>
            <person name="Record E."/>
            <person name="Riano-Pachon D.M."/>
            <person name="Robert V."/>
            <person name="Roehrig J."/>
            <person name="Ruller R."/>
            <person name="Salamov A."/>
            <person name="Salih N.S."/>
            <person name="Samson R.A."/>
            <person name="Sandor E."/>
            <person name="Sanguinetti M."/>
            <person name="Schuetze T."/>
            <person name="Sepcic K."/>
            <person name="Shelest E."/>
            <person name="Sherlock G."/>
            <person name="Sophianopoulou V."/>
            <person name="Squina F.M."/>
            <person name="Sun H."/>
            <person name="Susca A."/>
            <person name="Todd R.B."/>
            <person name="Tsang A."/>
            <person name="Unkles S.E."/>
            <person name="van de Wiele N."/>
            <person name="van Rossen-Uffink D."/>
            <person name="Oliveira J.V."/>
            <person name="Vesth T.C."/>
            <person name="Visser J."/>
            <person name="Yu J.-H."/>
            <person name="Zhou M."/>
            <person name="Andersen M.R."/>
            <person name="Archer D.B."/>
            <person name="Baker S.E."/>
            <person name="Benoit I."/>
            <person name="Brakhage A.A."/>
            <person name="Braus G.H."/>
            <person name="Fischer R."/>
            <person name="Frisvad J.C."/>
            <person name="Goldman G.H."/>
            <person name="Houbraken J."/>
            <person name="Oakley B."/>
            <person name="Pocsi I."/>
            <person name="Scazzocchio C."/>
            <person name="Seiboth B."/>
            <person name="vanKuyk P.A."/>
            <person name="Wortman J."/>
            <person name="Dyer P.S."/>
            <person name="Grigoriev I.V."/>
        </authorList>
    </citation>
    <scope>NUCLEOTIDE SEQUENCE [LARGE SCALE GENOMIC DNA]</scope>
    <source>
        <strain evidence="3">DTO 134E9</strain>
    </source>
</reference>
<keyword evidence="1" id="KW-0732">Signal</keyword>
<dbReference type="RefSeq" id="XP_040687533.1">
    <property type="nucleotide sequence ID" value="XM_040833220.1"/>
</dbReference>
<dbReference type="Proteomes" id="UP000184383">
    <property type="component" value="Unassembled WGS sequence"/>
</dbReference>
<dbReference type="PROSITE" id="PS51257">
    <property type="entry name" value="PROKAR_LIPOPROTEIN"/>
    <property type="match status" value="1"/>
</dbReference>
<sequence length="177" mass="18525">MYLPKIASLGLFLASSCLVSAESQSFGLYAYGDNVGGLPMYYADGNAVVAPNPPSNASTAVRVSFTKGDDGLVGNPNATTNSTGSKDFSDQMLFVPGPSSDDHQMGFTANGSTNMVTNKFVWYGNFLLVEDESGEYTSLFSVPSTAGDGGSYSLLWNATDDDDVVPVTLRSIAPSNA</sequence>
<dbReference type="EMBL" id="KV878213">
    <property type="protein sequence ID" value="OJJ33857.1"/>
    <property type="molecule type" value="Genomic_DNA"/>
</dbReference>
<feature type="chain" id="PRO_5009887466" evidence="1">
    <location>
        <begin position="22"/>
        <end position="177"/>
    </location>
</feature>
<evidence type="ECO:0000313" key="3">
    <source>
        <dbReference type="Proteomes" id="UP000184383"/>
    </source>
</evidence>
<evidence type="ECO:0000256" key="1">
    <source>
        <dbReference type="SAM" id="SignalP"/>
    </source>
</evidence>
<proteinExistence type="predicted"/>
<feature type="signal peptide" evidence="1">
    <location>
        <begin position="1"/>
        <end position="21"/>
    </location>
</feature>
<dbReference type="AlphaFoldDB" id="A0A1L9RG65"/>
<keyword evidence="3" id="KW-1185">Reference proteome</keyword>
<accession>A0A1L9RG65</accession>